<feature type="transmembrane region" description="Helical" evidence="8">
    <location>
        <begin position="142"/>
        <end position="163"/>
    </location>
</feature>
<evidence type="ECO:0000313" key="10">
    <source>
        <dbReference type="Proteomes" id="UP000243297"/>
    </source>
</evidence>
<keyword evidence="2" id="KW-0673">Quorum sensing</keyword>
<dbReference type="Proteomes" id="UP000243297">
    <property type="component" value="Unassembled WGS sequence"/>
</dbReference>
<dbReference type="GO" id="GO:0006508">
    <property type="term" value="P:proteolysis"/>
    <property type="evidence" value="ECO:0007669"/>
    <property type="project" value="UniProtKB-KW"/>
</dbReference>
<dbReference type="Pfam" id="PF04647">
    <property type="entry name" value="AgrB"/>
    <property type="match status" value="1"/>
</dbReference>
<keyword evidence="3" id="KW-0645">Protease</keyword>
<protein>
    <submittedName>
        <fullName evidence="9">Accessory gene regulator protein AgrB</fullName>
    </submittedName>
</protein>
<gene>
    <name evidence="9" type="ORF">SAMN02745191_1960</name>
</gene>
<dbReference type="OrthoDB" id="9815055at2"/>
<evidence type="ECO:0000256" key="5">
    <source>
        <dbReference type="ARBA" id="ARBA00022801"/>
    </source>
</evidence>
<keyword evidence="7 8" id="KW-0472">Membrane</keyword>
<keyword evidence="6 8" id="KW-1133">Transmembrane helix</keyword>
<evidence type="ECO:0000256" key="2">
    <source>
        <dbReference type="ARBA" id="ARBA00022654"/>
    </source>
</evidence>
<dbReference type="InterPro" id="IPR006741">
    <property type="entry name" value="AgrB"/>
</dbReference>
<dbReference type="EMBL" id="FUWY01000006">
    <property type="protein sequence ID" value="SJZ89479.1"/>
    <property type="molecule type" value="Genomic_DNA"/>
</dbReference>
<dbReference type="GO" id="GO:0009372">
    <property type="term" value="P:quorum sensing"/>
    <property type="evidence" value="ECO:0007669"/>
    <property type="project" value="UniProtKB-KW"/>
</dbReference>
<name>A0A1T4PDA7_9FIRM</name>
<keyword evidence="4 8" id="KW-0812">Transmembrane</keyword>
<keyword evidence="10" id="KW-1185">Reference proteome</keyword>
<keyword evidence="5" id="KW-0378">Hydrolase</keyword>
<evidence type="ECO:0000256" key="3">
    <source>
        <dbReference type="ARBA" id="ARBA00022670"/>
    </source>
</evidence>
<feature type="transmembrane region" description="Helical" evidence="8">
    <location>
        <begin position="81"/>
        <end position="99"/>
    </location>
</feature>
<evidence type="ECO:0000313" key="9">
    <source>
        <dbReference type="EMBL" id="SJZ89479.1"/>
    </source>
</evidence>
<dbReference type="STRING" id="118967.SAMN02745191_1960"/>
<accession>A0A1T4PDA7</accession>
<feature type="transmembrane region" description="Helical" evidence="8">
    <location>
        <begin position="105"/>
        <end position="122"/>
    </location>
</feature>
<keyword evidence="1" id="KW-1003">Cell membrane</keyword>
<sequence length="194" mass="23192">MNNIVDRLVVSIYNYFNKENKLEEDKELYYHAIKIIIHEWSTYLFLLLISILTNTVIPTIIYIILLTIIRKYSGGYHADTYFMCWFLYTIFYIIFLVLYQTNLFQSTYINLLFLILSSFYIYQNAPVQHVNNPLTVMEKHQYRFYAIIILLVYAGLNLILQLFDCKIDTIILIVLIFNAVLMFLLKHSTTYIED</sequence>
<dbReference type="RefSeq" id="WP_078712364.1">
    <property type="nucleotide sequence ID" value="NZ_FUWY01000006.1"/>
</dbReference>
<evidence type="ECO:0000256" key="4">
    <source>
        <dbReference type="ARBA" id="ARBA00022692"/>
    </source>
</evidence>
<evidence type="ECO:0000256" key="1">
    <source>
        <dbReference type="ARBA" id="ARBA00022475"/>
    </source>
</evidence>
<dbReference type="GO" id="GO:0008233">
    <property type="term" value="F:peptidase activity"/>
    <property type="evidence" value="ECO:0007669"/>
    <property type="project" value="UniProtKB-KW"/>
</dbReference>
<evidence type="ECO:0000256" key="6">
    <source>
        <dbReference type="ARBA" id="ARBA00022989"/>
    </source>
</evidence>
<dbReference type="GO" id="GO:0016020">
    <property type="term" value="C:membrane"/>
    <property type="evidence" value="ECO:0007669"/>
    <property type="project" value="InterPro"/>
</dbReference>
<evidence type="ECO:0000256" key="8">
    <source>
        <dbReference type="SAM" id="Phobius"/>
    </source>
</evidence>
<dbReference type="AlphaFoldDB" id="A0A1T4PDA7"/>
<reference evidence="10" key="1">
    <citation type="submission" date="2017-02" db="EMBL/GenBank/DDBJ databases">
        <authorList>
            <person name="Varghese N."/>
            <person name="Submissions S."/>
        </authorList>
    </citation>
    <scope>NUCLEOTIDE SEQUENCE [LARGE SCALE GENOMIC DNA]</scope>
    <source>
        <strain evidence="10">ATCC 25662</strain>
    </source>
</reference>
<evidence type="ECO:0000256" key="7">
    <source>
        <dbReference type="ARBA" id="ARBA00023136"/>
    </source>
</evidence>
<feature type="transmembrane region" description="Helical" evidence="8">
    <location>
        <begin position="169"/>
        <end position="185"/>
    </location>
</feature>
<feature type="transmembrane region" description="Helical" evidence="8">
    <location>
        <begin position="43"/>
        <end position="69"/>
    </location>
</feature>
<dbReference type="SMART" id="SM00793">
    <property type="entry name" value="AgrB"/>
    <property type="match status" value="1"/>
</dbReference>
<organism evidence="9 10">
    <name type="scientific">Anaerorhabdus furcosa</name>
    <dbReference type="NCBI Taxonomy" id="118967"/>
    <lineage>
        <taxon>Bacteria</taxon>
        <taxon>Bacillati</taxon>
        <taxon>Bacillota</taxon>
        <taxon>Erysipelotrichia</taxon>
        <taxon>Erysipelotrichales</taxon>
        <taxon>Erysipelotrichaceae</taxon>
        <taxon>Anaerorhabdus</taxon>
    </lineage>
</organism>
<proteinExistence type="predicted"/>